<proteinExistence type="predicted"/>
<dbReference type="AlphaFoldDB" id="A0A0C9UNY0"/>
<accession>A0A0C9UNY0</accession>
<evidence type="ECO:0000256" key="1">
    <source>
        <dbReference type="ARBA" id="ARBA00022741"/>
    </source>
</evidence>
<sequence length="214" mass="23900">VEVRLSSKSNSRFDTIRELVEQHVYSDSHLILPSEITGWETKKTLQGNVERIVASETACPYHILPTSQAELIVHVYQPSDEEAAEEMTSAGADTGGEEIMAASVCELPSRNIEGLWESLIYPDDVKSKLLNYIYATLVFSDADVDFNIVSWNRVVLLHGPPGTGKTSLCRALAQKLSIRLGSRYSHSRLLEINSHSLFSRWFSESGKLVQKLFS</sequence>
<dbReference type="InterPro" id="IPR003959">
    <property type="entry name" value="ATPase_AAA_core"/>
</dbReference>
<organism evidence="4 5">
    <name type="scientific">Sphaerobolus stellatus (strain SS14)</name>
    <dbReference type="NCBI Taxonomy" id="990650"/>
    <lineage>
        <taxon>Eukaryota</taxon>
        <taxon>Fungi</taxon>
        <taxon>Dikarya</taxon>
        <taxon>Basidiomycota</taxon>
        <taxon>Agaricomycotina</taxon>
        <taxon>Agaricomycetes</taxon>
        <taxon>Phallomycetidae</taxon>
        <taxon>Geastrales</taxon>
        <taxon>Sphaerobolaceae</taxon>
        <taxon>Sphaerobolus</taxon>
    </lineage>
</organism>
<dbReference type="InterPro" id="IPR044539">
    <property type="entry name" value="Pch2-like"/>
</dbReference>
<dbReference type="Proteomes" id="UP000054279">
    <property type="component" value="Unassembled WGS sequence"/>
</dbReference>
<dbReference type="HOGENOM" id="CLU_1269431_0_0_1"/>
<evidence type="ECO:0000256" key="2">
    <source>
        <dbReference type="ARBA" id="ARBA00022840"/>
    </source>
</evidence>
<evidence type="ECO:0000313" key="5">
    <source>
        <dbReference type="Proteomes" id="UP000054279"/>
    </source>
</evidence>
<reference evidence="4 5" key="1">
    <citation type="submission" date="2014-06" db="EMBL/GenBank/DDBJ databases">
        <title>Evolutionary Origins and Diversification of the Mycorrhizal Mutualists.</title>
        <authorList>
            <consortium name="DOE Joint Genome Institute"/>
            <consortium name="Mycorrhizal Genomics Consortium"/>
            <person name="Kohler A."/>
            <person name="Kuo A."/>
            <person name="Nagy L.G."/>
            <person name="Floudas D."/>
            <person name="Copeland A."/>
            <person name="Barry K.W."/>
            <person name="Cichocki N."/>
            <person name="Veneault-Fourrey C."/>
            <person name="LaButti K."/>
            <person name="Lindquist E.A."/>
            <person name="Lipzen A."/>
            <person name="Lundell T."/>
            <person name="Morin E."/>
            <person name="Murat C."/>
            <person name="Riley R."/>
            <person name="Ohm R."/>
            <person name="Sun H."/>
            <person name="Tunlid A."/>
            <person name="Henrissat B."/>
            <person name="Grigoriev I.V."/>
            <person name="Hibbett D.S."/>
            <person name="Martin F."/>
        </authorList>
    </citation>
    <scope>NUCLEOTIDE SEQUENCE [LARGE SCALE GENOMIC DNA]</scope>
    <source>
        <strain evidence="4 5">SS14</strain>
    </source>
</reference>
<dbReference type="GO" id="GO:0005524">
    <property type="term" value="F:ATP binding"/>
    <property type="evidence" value="ECO:0007669"/>
    <property type="project" value="UniProtKB-KW"/>
</dbReference>
<dbReference type="GO" id="GO:0051598">
    <property type="term" value="P:meiotic recombination checkpoint signaling"/>
    <property type="evidence" value="ECO:0007669"/>
    <property type="project" value="TreeGrafter"/>
</dbReference>
<feature type="domain" description="ATPase AAA-type core" evidence="3">
    <location>
        <begin position="155"/>
        <end position="213"/>
    </location>
</feature>
<dbReference type="GO" id="GO:0005694">
    <property type="term" value="C:chromosome"/>
    <property type="evidence" value="ECO:0007669"/>
    <property type="project" value="TreeGrafter"/>
</dbReference>
<dbReference type="SUPFAM" id="SSF52540">
    <property type="entry name" value="P-loop containing nucleoside triphosphate hydrolases"/>
    <property type="match status" value="1"/>
</dbReference>
<evidence type="ECO:0000313" key="4">
    <source>
        <dbReference type="EMBL" id="KIJ26990.1"/>
    </source>
</evidence>
<dbReference type="PANTHER" id="PTHR45991">
    <property type="entry name" value="PACHYTENE CHECKPOINT PROTEIN 2"/>
    <property type="match status" value="1"/>
</dbReference>
<dbReference type="Pfam" id="PF23563">
    <property type="entry name" value="TRIP13_N"/>
    <property type="match status" value="1"/>
</dbReference>
<feature type="non-terminal residue" evidence="4">
    <location>
        <position position="1"/>
    </location>
</feature>
<keyword evidence="1" id="KW-0547">Nucleotide-binding</keyword>
<name>A0A0C9UNY0_SPHS4</name>
<dbReference type="GO" id="GO:0005634">
    <property type="term" value="C:nucleus"/>
    <property type="evidence" value="ECO:0007669"/>
    <property type="project" value="TreeGrafter"/>
</dbReference>
<keyword evidence="5" id="KW-1185">Reference proteome</keyword>
<dbReference type="Pfam" id="PF00004">
    <property type="entry name" value="AAA"/>
    <property type="match status" value="1"/>
</dbReference>
<keyword evidence="2" id="KW-0067">ATP-binding</keyword>
<protein>
    <recommendedName>
        <fullName evidence="3">ATPase AAA-type core domain-containing protein</fullName>
    </recommendedName>
</protein>
<dbReference type="Gene3D" id="3.40.50.300">
    <property type="entry name" value="P-loop containing nucleotide triphosphate hydrolases"/>
    <property type="match status" value="1"/>
</dbReference>
<dbReference type="GO" id="GO:0007131">
    <property type="term" value="P:reciprocal meiotic recombination"/>
    <property type="evidence" value="ECO:0007669"/>
    <property type="project" value="TreeGrafter"/>
</dbReference>
<dbReference type="PANTHER" id="PTHR45991:SF1">
    <property type="entry name" value="PACHYTENE CHECKPOINT PROTEIN 2 HOMOLOG"/>
    <property type="match status" value="1"/>
</dbReference>
<dbReference type="OrthoDB" id="10042665at2759"/>
<evidence type="ECO:0000259" key="3">
    <source>
        <dbReference type="Pfam" id="PF00004"/>
    </source>
</evidence>
<dbReference type="InterPro" id="IPR027417">
    <property type="entry name" value="P-loop_NTPase"/>
</dbReference>
<dbReference type="EMBL" id="KN837350">
    <property type="protein sequence ID" value="KIJ26990.1"/>
    <property type="molecule type" value="Genomic_DNA"/>
</dbReference>
<gene>
    <name evidence="4" type="ORF">M422DRAFT_105855</name>
</gene>
<dbReference type="GO" id="GO:0016887">
    <property type="term" value="F:ATP hydrolysis activity"/>
    <property type="evidence" value="ECO:0007669"/>
    <property type="project" value="InterPro"/>
</dbReference>
<feature type="non-terminal residue" evidence="4">
    <location>
        <position position="214"/>
    </location>
</feature>